<dbReference type="InterPro" id="IPR013961">
    <property type="entry name" value="RAI1"/>
</dbReference>
<feature type="domain" description="Heterokaryon incompatibility" evidence="1">
    <location>
        <begin position="505"/>
        <end position="659"/>
    </location>
</feature>
<organism evidence="3 4">
    <name type="scientific">Neurospora hispaniola</name>
    <dbReference type="NCBI Taxonomy" id="588809"/>
    <lineage>
        <taxon>Eukaryota</taxon>
        <taxon>Fungi</taxon>
        <taxon>Dikarya</taxon>
        <taxon>Ascomycota</taxon>
        <taxon>Pezizomycotina</taxon>
        <taxon>Sordariomycetes</taxon>
        <taxon>Sordariomycetidae</taxon>
        <taxon>Sordariales</taxon>
        <taxon>Sordariaceae</taxon>
        <taxon>Neurospora</taxon>
    </lineage>
</organism>
<reference evidence="3 4" key="1">
    <citation type="journal article" date="2023" name="Mol. Phylogenet. Evol.">
        <title>Genome-scale phylogeny and comparative genomics of the fungal order Sordariales.</title>
        <authorList>
            <person name="Hensen N."/>
            <person name="Bonometti L."/>
            <person name="Westerberg I."/>
            <person name="Brannstrom I.O."/>
            <person name="Guillou S."/>
            <person name="Cros-Aarteil S."/>
            <person name="Calhoun S."/>
            <person name="Haridas S."/>
            <person name="Kuo A."/>
            <person name="Mondo S."/>
            <person name="Pangilinan J."/>
            <person name="Riley R."/>
            <person name="LaButti K."/>
            <person name="Andreopoulos B."/>
            <person name="Lipzen A."/>
            <person name="Chen C."/>
            <person name="Yan M."/>
            <person name="Daum C."/>
            <person name="Ng V."/>
            <person name="Clum A."/>
            <person name="Steindorff A."/>
            <person name="Ohm R.A."/>
            <person name="Martin F."/>
            <person name="Silar P."/>
            <person name="Natvig D.O."/>
            <person name="Lalanne C."/>
            <person name="Gautier V."/>
            <person name="Ament-Velasquez S.L."/>
            <person name="Kruys A."/>
            <person name="Hutchinson M.I."/>
            <person name="Powell A.J."/>
            <person name="Barry K."/>
            <person name="Miller A.N."/>
            <person name="Grigoriev I.V."/>
            <person name="Debuchy R."/>
            <person name="Gladieux P."/>
            <person name="Hiltunen Thoren M."/>
            <person name="Johannesson H."/>
        </authorList>
    </citation>
    <scope>NUCLEOTIDE SEQUENCE [LARGE SCALE GENOMIC DNA]</scope>
    <source>
        <strain evidence="3 4">FGSC 10403</strain>
    </source>
</reference>
<dbReference type="Proteomes" id="UP001285908">
    <property type="component" value="Unassembled WGS sequence"/>
</dbReference>
<dbReference type="InterPro" id="IPR010730">
    <property type="entry name" value="HET"/>
</dbReference>
<dbReference type="Pfam" id="PF08652">
    <property type="entry name" value="RAI1"/>
    <property type="match status" value="1"/>
</dbReference>
<evidence type="ECO:0000313" key="3">
    <source>
        <dbReference type="EMBL" id="KAK3500111.1"/>
    </source>
</evidence>
<protein>
    <submittedName>
        <fullName evidence="3">Heterokaryon incompatibility protein-domain-containing protein</fullName>
    </submittedName>
</protein>
<proteinExistence type="predicted"/>
<dbReference type="PANTHER" id="PTHR24148">
    <property type="entry name" value="ANKYRIN REPEAT DOMAIN-CONTAINING PROTEIN 39 HOMOLOG-RELATED"/>
    <property type="match status" value="1"/>
</dbReference>
<dbReference type="InterPro" id="IPR052895">
    <property type="entry name" value="HetReg/Transcr_Mod"/>
</dbReference>
<keyword evidence="4" id="KW-1185">Reference proteome</keyword>
<dbReference type="RefSeq" id="XP_062697744.1">
    <property type="nucleotide sequence ID" value="XM_062840533.1"/>
</dbReference>
<evidence type="ECO:0000313" key="4">
    <source>
        <dbReference type="Proteomes" id="UP001285908"/>
    </source>
</evidence>
<evidence type="ECO:0000259" key="2">
    <source>
        <dbReference type="Pfam" id="PF08652"/>
    </source>
</evidence>
<sequence>MTAAFPIQPVARFAGKSELVKRPKEFACFSYDADHKFHLGAQSLKWYYTPDLNVDLSKGFESFIKHDDSVDEHLDSLLTTIADYEQKTSKPIDAHIIMAAPFDDDGFEMNATLYRGCIFIEENHAYKQASRANERPWNGPIPQEVMQYWGYKFETLSTLPRPWGQTSRDFIESRPDHVVNNKEQYCSVVRTGIGKTILCIGGEVDAIWDDKPRTQGDPINWVELKTSAVIQNERQANNFERKLMKFWIQSFLLGVPKIIVGFRTQDGLLVETKEFRTMEIPLMVKKNGRPKWDGDTCVNFANGFLEWLRHTITDEGVWRIKRRPRSAEIEVFKVEEVGHGDIITDEFMNWRIKLELRQAQPPTEDNEAEEKKYIDVGQPTVPSQPPPSFLPASSDAFHDPTLSAPSVCVPFSCVNDPNHQKSHCVRSLATSFPLFTLCFIDLLLCPAIIGHNSRSFNIIMAPIYATRLDTSRKDIRLLELLPANSLQDPIQCRLYITQLSMGTEYTALSYVWGDPKVTSPIAVNGVPFQATHNLCAALRRIRSKSILPTTLWVDAICINQSDKDEKSSQVQLMTDIYHNASLVTVWLGESDKYADEAIVVIKLTVYLQRPCEWKVETHYPADYILRVLSSALSKSDLRSLALLKFFSRPWWSRVWVVQEVIVSRRANIICGTKEIPWDDLQRALGCWGVLRSISAKFEHGEAMKKAIDDVFQTTSSALFLNLFNKRDREDKQILQNEMGSFPGLNIRDDTATGLEGTILAGHSLESTDPRDKVYAWLGIYQKHGLNIVPDYSATTAQVYVNALKAITELTGSLSLIALTGGLDNSQDPLPGLPSWAPDLRHASETARATFSPDGKVLVADTFLLDRIELTDADHSEMDELNEVQTLCWWMYLVLQHRPHLPLSAAMGAEWLSREFFTALVWPARRSSLLPDDDSKDRYSRTNNIKHMERLWAGFTAYFGYIDRLHDVAQWCKEHEPRFYDQMMVWSVDLGTRQSPSPNRLLPQPHIQDEENIKQFCRLWGLPEDERLLYFEYETKPPENQYRDKQETTYDDVLKFFQRADLYTREKTFFITKQGYLGSGTHKIGPGDSLAIIRGCRMPLVIRKHSMGDGSFEVLGQCYVGALMDGEPVENRRKRGELEWKSLSFR</sequence>
<gene>
    <name evidence="3" type="ORF">B0T23DRAFT_435494</name>
</gene>
<dbReference type="AlphaFoldDB" id="A0AAJ0MVU6"/>
<dbReference type="Pfam" id="PF06985">
    <property type="entry name" value="HET"/>
    <property type="match status" value="1"/>
</dbReference>
<dbReference type="Pfam" id="PF26639">
    <property type="entry name" value="Het-6_barrel"/>
    <property type="match status" value="1"/>
</dbReference>
<feature type="domain" description="RAI1-like" evidence="2">
    <location>
        <begin position="21"/>
        <end position="347"/>
    </location>
</feature>
<dbReference type="EMBL" id="JAULSX010000001">
    <property type="protein sequence ID" value="KAK3500111.1"/>
    <property type="molecule type" value="Genomic_DNA"/>
</dbReference>
<comment type="caution">
    <text evidence="3">The sequence shown here is derived from an EMBL/GenBank/DDBJ whole genome shotgun (WGS) entry which is preliminary data.</text>
</comment>
<evidence type="ECO:0000259" key="1">
    <source>
        <dbReference type="Pfam" id="PF06985"/>
    </source>
</evidence>
<accession>A0AAJ0MVU6</accession>
<name>A0AAJ0MVU6_9PEZI</name>
<dbReference type="PANTHER" id="PTHR24148:SF82">
    <property type="entry name" value="HETEROKARYON INCOMPATIBILITY DOMAIN-CONTAINING PROTEIN"/>
    <property type="match status" value="1"/>
</dbReference>
<dbReference type="GeneID" id="87878155"/>